<dbReference type="RefSeq" id="WP_245951631.1">
    <property type="nucleotide sequence ID" value="NZ_QGGH01000001.1"/>
</dbReference>
<dbReference type="CDD" id="cd01014">
    <property type="entry name" value="nicotinamidase_related"/>
    <property type="match status" value="1"/>
</dbReference>
<name>A0A8E2WGW3_RHILI</name>
<dbReference type="AlphaFoldDB" id="A0A8E2WGW3"/>
<proteinExistence type="predicted"/>
<dbReference type="Proteomes" id="UP000245631">
    <property type="component" value="Unassembled WGS sequence"/>
</dbReference>
<evidence type="ECO:0000313" key="3">
    <source>
        <dbReference type="EMBL" id="PWJ94213.1"/>
    </source>
</evidence>
<keyword evidence="1" id="KW-0378">Hydrolase</keyword>
<dbReference type="SUPFAM" id="SSF52499">
    <property type="entry name" value="Isochorismatase-like hydrolases"/>
    <property type="match status" value="1"/>
</dbReference>
<dbReference type="PANTHER" id="PTHR43540">
    <property type="entry name" value="PEROXYUREIDOACRYLATE/UREIDOACRYLATE AMIDOHYDROLASE-RELATED"/>
    <property type="match status" value="1"/>
</dbReference>
<dbReference type="GO" id="GO:0016787">
    <property type="term" value="F:hydrolase activity"/>
    <property type="evidence" value="ECO:0007669"/>
    <property type="project" value="UniProtKB-KW"/>
</dbReference>
<dbReference type="Pfam" id="PF00857">
    <property type="entry name" value="Isochorismatase"/>
    <property type="match status" value="1"/>
</dbReference>
<dbReference type="PANTHER" id="PTHR43540:SF6">
    <property type="entry name" value="ISOCHORISMATASE-LIKE DOMAIN-CONTAINING PROTEIN"/>
    <property type="match status" value="1"/>
</dbReference>
<dbReference type="Gene3D" id="3.40.50.850">
    <property type="entry name" value="Isochorismatase-like"/>
    <property type="match status" value="1"/>
</dbReference>
<gene>
    <name evidence="3" type="ORF">C8D77_101897</name>
</gene>
<accession>A0A8E2WGW3</accession>
<evidence type="ECO:0000256" key="1">
    <source>
        <dbReference type="ARBA" id="ARBA00022801"/>
    </source>
</evidence>
<dbReference type="GeneID" id="61050237"/>
<sequence>MSDPANTTPRRALIVVDVQNDYDGGNLAIQHPPFRDSVVNVARAMDAATAAGIKVVVVKQMAPETSPIFAKGSHGGELHPEIARRERDHYVEKNLPSAFTGTDLEDWLRANAIDTITVVGYMTHNCDLSTIIHAVHMGFAVEFLSDATGSVPYANSAGYASAEEIHRVVTIILQSRFAAVLKTAEWVECLKTGALPERDTIFGSNQRRCHAALPRAIRKRKGRRIAAAPFSSKLQSLRTGLRSGRPR</sequence>
<feature type="domain" description="Isochorismatase-like" evidence="2">
    <location>
        <begin position="12"/>
        <end position="162"/>
    </location>
</feature>
<dbReference type="InterPro" id="IPR050272">
    <property type="entry name" value="Isochorismatase-like_hydrls"/>
</dbReference>
<comment type="caution">
    <text evidence="3">The sequence shown here is derived from an EMBL/GenBank/DDBJ whole genome shotgun (WGS) entry which is preliminary data.</text>
</comment>
<dbReference type="InterPro" id="IPR000868">
    <property type="entry name" value="Isochorismatase-like_dom"/>
</dbReference>
<reference evidence="3 4" key="1">
    <citation type="submission" date="2018-05" db="EMBL/GenBank/DDBJ databases">
        <title>Genomic Encyclopedia of Type Strains, Phase IV (KMG-IV): sequencing the most valuable type-strain genomes for metagenomic binning, comparative biology and taxonomic classification.</title>
        <authorList>
            <person name="Goeker M."/>
        </authorList>
    </citation>
    <scope>NUCLEOTIDE SEQUENCE [LARGE SCALE GENOMIC DNA]</scope>
    <source>
        <strain evidence="3 4">DSM 2626</strain>
    </source>
</reference>
<evidence type="ECO:0000313" key="4">
    <source>
        <dbReference type="Proteomes" id="UP000245631"/>
    </source>
</evidence>
<dbReference type="EMBL" id="QGGH01000001">
    <property type="protein sequence ID" value="PWJ94213.1"/>
    <property type="molecule type" value="Genomic_DNA"/>
</dbReference>
<organism evidence="3 4">
    <name type="scientific">Rhizobium loti</name>
    <name type="common">Mesorhizobium loti</name>
    <dbReference type="NCBI Taxonomy" id="381"/>
    <lineage>
        <taxon>Bacteria</taxon>
        <taxon>Pseudomonadati</taxon>
        <taxon>Pseudomonadota</taxon>
        <taxon>Alphaproteobacteria</taxon>
        <taxon>Hyphomicrobiales</taxon>
        <taxon>Phyllobacteriaceae</taxon>
        <taxon>Mesorhizobium</taxon>
    </lineage>
</organism>
<protein>
    <submittedName>
        <fullName evidence="3">Nicotinamidase-related amidase</fullName>
    </submittedName>
</protein>
<dbReference type="InterPro" id="IPR036380">
    <property type="entry name" value="Isochorismatase-like_sf"/>
</dbReference>
<evidence type="ECO:0000259" key="2">
    <source>
        <dbReference type="Pfam" id="PF00857"/>
    </source>
</evidence>